<feature type="domain" description="CFEM" evidence="18">
    <location>
        <begin position="4"/>
        <end position="117"/>
    </location>
</feature>
<evidence type="ECO:0000256" key="1">
    <source>
        <dbReference type="ARBA" id="ARBA00004141"/>
    </source>
</evidence>
<protein>
    <recommendedName>
        <fullName evidence="18">CFEM domain-containing protein</fullName>
    </recommendedName>
</protein>
<dbReference type="InterPro" id="IPR049326">
    <property type="entry name" value="Rhodopsin_dom_fungi"/>
</dbReference>
<dbReference type="InterPro" id="IPR052337">
    <property type="entry name" value="SAT4-like"/>
</dbReference>
<keyword evidence="11 14" id="KW-1015">Disulfide bond</keyword>
<evidence type="ECO:0000256" key="4">
    <source>
        <dbReference type="ARBA" id="ARBA00010031"/>
    </source>
</evidence>
<dbReference type="SMART" id="SM00747">
    <property type="entry name" value="CFEM"/>
    <property type="match status" value="1"/>
</dbReference>
<keyword evidence="6" id="KW-0336">GPI-anchor</keyword>
<keyword evidence="14" id="KW-0349">Heme</keyword>
<keyword evidence="14" id="KW-0408">Iron</keyword>
<feature type="disulfide bond" evidence="14">
    <location>
        <begin position="57"/>
        <end position="90"/>
    </location>
</feature>
<gene>
    <name evidence="19" type="ORF">CDD81_7164</name>
</gene>
<comment type="similarity">
    <text evidence="4">Belongs to the RBT5 family.</text>
</comment>
<keyword evidence="10 16" id="KW-0472">Membrane</keyword>
<evidence type="ECO:0000256" key="11">
    <source>
        <dbReference type="ARBA" id="ARBA00023157"/>
    </source>
</evidence>
<evidence type="ECO:0000256" key="3">
    <source>
        <dbReference type="ARBA" id="ARBA00004613"/>
    </source>
</evidence>
<keyword evidence="6" id="KW-0325">Glycoprotein</keyword>
<accession>A0A2C5XYV9</accession>
<feature type="compositionally biased region" description="Polar residues" evidence="15">
    <location>
        <begin position="394"/>
        <end position="411"/>
    </location>
</feature>
<evidence type="ECO:0000256" key="17">
    <source>
        <dbReference type="SAM" id="SignalP"/>
    </source>
</evidence>
<evidence type="ECO:0000256" key="12">
    <source>
        <dbReference type="ARBA" id="ARBA00023288"/>
    </source>
</evidence>
<dbReference type="Pfam" id="PF20684">
    <property type="entry name" value="Fung_rhodopsin"/>
    <property type="match status" value="1"/>
</dbReference>
<comment type="subcellular location">
    <subcellularLocation>
        <location evidence="2">Membrane</location>
        <topology evidence="2">Lipid-anchor</topology>
        <topology evidence="2">GPI-anchor</topology>
    </subcellularLocation>
    <subcellularLocation>
        <location evidence="1">Membrane</location>
        <topology evidence="1">Multi-pass membrane protein</topology>
    </subcellularLocation>
    <subcellularLocation>
        <location evidence="3">Secreted</location>
    </subcellularLocation>
</comment>
<feature type="chain" id="PRO_5012835498" description="CFEM domain-containing protein" evidence="17">
    <location>
        <begin position="23"/>
        <end position="460"/>
    </location>
</feature>
<keyword evidence="8 17" id="KW-0732">Signal</keyword>
<feature type="disulfide bond" evidence="14">
    <location>
        <begin position="38"/>
        <end position="69"/>
    </location>
</feature>
<feature type="disulfide bond" evidence="14">
    <location>
        <begin position="34"/>
        <end position="74"/>
    </location>
</feature>
<dbReference type="AlphaFoldDB" id="A0A2C5XYV9"/>
<keyword evidence="12" id="KW-0449">Lipoprotein</keyword>
<feature type="transmembrane region" description="Helical" evidence="16">
    <location>
        <begin position="294"/>
        <end position="314"/>
    </location>
</feature>
<dbReference type="PANTHER" id="PTHR33048">
    <property type="entry name" value="PTH11-LIKE INTEGRAL MEMBRANE PROTEIN (AFU_ORTHOLOGUE AFUA_5G11245)"/>
    <property type="match status" value="1"/>
</dbReference>
<evidence type="ECO:0000313" key="20">
    <source>
        <dbReference type="Proteomes" id="UP000226192"/>
    </source>
</evidence>
<dbReference type="PROSITE" id="PS52012">
    <property type="entry name" value="CFEM"/>
    <property type="match status" value="1"/>
</dbReference>
<evidence type="ECO:0000256" key="14">
    <source>
        <dbReference type="PROSITE-ProRule" id="PRU01356"/>
    </source>
</evidence>
<evidence type="ECO:0000256" key="5">
    <source>
        <dbReference type="ARBA" id="ARBA00022525"/>
    </source>
</evidence>
<evidence type="ECO:0000256" key="13">
    <source>
        <dbReference type="ARBA" id="ARBA00038359"/>
    </source>
</evidence>
<dbReference type="STRING" id="1399860.A0A2C5XYV9"/>
<dbReference type="PANTHER" id="PTHR33048:SF143">
    <property type="entry name" value="EXTRACELLULAR MEMBRANE PROTEIN CFEM DOMAIN-CONTAINING PROTEIN-RELATED"/>
    <property type="match status" value="1"/>
</dbReference>
<dbReference type="GO" id="GO:0046872">
    <property type="term" value="F:metal ion binding"/>
    <property type="evidence" value="ECO:0007669"/>
    <property type="project" value="UniProtKB-UniRule"/>
</dbReference>
<dbReference type="GO" id="GO:0098552">
    <property type="term" value="C:side of membrane"/>
    <property type="evidence" value="ECO:0007669"/>
    <property type="project" value="UniProtKB-KW"/>
</dbReference>
<keyword evidence="9 16" id="KW-1133">Transmembrane helix</keyword>
<name>A0A2C5XYV9_9HYPO</name>
<reference evidence="19 20" key="1">
    <citation type="submission" date="2017-06" db="EMBL/GenBank/DDBJ databases">
        <title>Ant-infecting Ophiocordyceps genomes reveal a high diversity of potential behavioral manipulation genes and a possible major role for enterotoxins.</title>
        <authorList>
            <person name="De Bekker C."/>
            <person name="Evans H.C."/>
            <person name="Brachmann A."/>
            <person name="Hughes D.P."/>
        </authorList>
    </citation>
    <scope>NUCLEOTIDE SEQUENCE [LARGE SCALE GENOMIC DNA]</scope>
    <source>
        <strain evidence="19 20">Map64</strain>
    </source>
</reference>
<keyword evidence="7 16" id="KW-0812">Transmembrane</keyword>
<feature type="binding site" description="axial binding residue" evidence="14">
    <location>
        <position position="52"/>
    </location>
    <ligand>
        <name>heme</name>
        <dbReference type="ChEBI" id="CHEBI:30413"/>
    </ligand>
    <ligandPart>
        <name>Fe</name>
        <dbReference type="ChEBI" id="CHEBI:18248"/>
    </ligandPart>
</feature>
<evidence type="ECO:0000256" key="7">
    <source>
        <dbReference type="ARBA" id="ARBA00022692"/>
    </source>
</evidence>
<dbReference type="Proteomes" id="UP000226192">
    <property type="component" value="Unassembled WGS sequence"/>
</dbReference>
<proteinExistence type="inferred from homology"/>
<feature type="signal peptide" evidence="17">
    <location>
        <begin position="1"/>
        <end position="22"/>
    </location>
</feature>
<evidence type="ECO:0000256" key="6">
    <source>
        <dbReference type="ARBA" id="ARBA00022622"/>
    </source>
</evidence>
<evidence type="ECO:0000256" key="2">
    <source>
        <dbReference type="ARBA" id="ARBA00004589"/>
    </source>
</evidence>
<evidence type="ECO:0000256" key="8">
    <source>
        <dbReference type="ARBA" id="ARBA00022729"/>
    </source>
</evidence>
<evidence type="ECO:0000256" key="9">
    <source>
        <dbReference type="ARBA" id="ARBA00022989"/>
    </source>
</evidence>
<comment type="similarity">
    <text evidence="13">Belongs to the SAT4 family.</text>
</comment>
<feature type="transmembrane region" description="Helical" evidence="16">
    <location>
        <begin position="261"/>
        <end position="282"/>
    </location>
</feature>
<keyword evidence="14" id="KW-0479">Metal-binding</keyword>
<dbReference type="InterPro" id="IPR008427">
    <property type="entry name" value="Extracellular_membr_CFEM_dom"/>
</dbReference>
<dbReference type="EMBL" id="NJET01000072">
    <property type="protein sequence ID" value="PHH62445.1"/>
    <property type="molecule type" value="Genomic_DNA"/>
</dbReference>
<evidence type="ECO:0000313" key="19">
    <source>
        <dbReference type="EMBL" id="PHH62445.1"/>
    </source>
</evidence>
<feature type="transmembrane region" description="Helical" evidence="16">
    <location>
        <begin position="178"/>
        <end position="201"/>
    </location>
</feature>
<keyword evidence="20" id="KW-1185">Reference proteome</keyword>
<sequence>MKTGALARLAALVALAAPTVVAQLPAEISNLPDCAISCLGQSISKTQCSPSDVACICRDEPLQEALTACVMEKCSVPDSLVAKNITSTSCGLPVRDRHKTYVATSNAFGIITGVIVLLRVGYKLWAGLEFGLDDVFTLATTLMGVPSTVFNATVLPQNGIGRDVWTQTPTQITNFARIFYVMEILYFAEVALLKLAMLFFYVRIFPAANVRRLLMGTIVIVSLFGLAYVLAAIFQCTPISYHWHQWDGMHHGKCINLNGLAWSNAIMSIVLDIWMLAIPLWQLKILRMDWKKKAGVAIMFCVGTFVTVVSILRLHSLVKFGLDADNPTWEFYNVGLWSTIEINVGIVCVCLPTLRLMLVRLFPMLRSSTQRYYDGRYANSASAGDRQLRRPSRTLGTAGTDNSIKGAPSTSKADASLNQITMQTTYAVEYRDLNDMRLKYLGDVGSHASSGRTDDSLGHA</sequence>
<evidence type="ECO:0000256" key="16">
    <source>
        <dbReference type="SAM" id="Phobius"/>
    </source>
</evidence>
<keyword evidence="5" id="KW-0964">Secreted</keyword>
<dbReference type="OrthoDB" id="2496787at2759"/>
<evidence type="ECO:0000256" key="10">
    <source>
        <dbReference type="ARBA" id="ARBA00023136"/>
    </source>
</evidence>
<organism evidence="19 20">
    <name type="scientific">Ophiocordyceps australis</name>
    <dbReference type="NCBI Taxonomy" id="1399860"/>
    <lineage>
        <taxon>Eukaryota</taxon>
        <taxon>Fungi</taxon>
        <taxon>Dikarya</taxon>
        <taxon>Ascomycota</taxon>
        <taxon>Pezizomycotina</taxon>
        <taxon>Sordariomycetes</taxon>
        <taxon>Hypocreomycetidae</taxon>
        <taxon>Hypocreales</taxon>
        <taxon>Ophiocordycipitaceae</taxon>
        <taxon>Ophiocordyceps</taxon>
    </lineage>
</organism>
<feature type="disulfide bond" evidence="14">
    <location>
        <begin position="48"/>
        <end position="55"/>
    </location>
</feature>
<dbReference type="GO" id="GO:0005576">
    <property type="term" value="C:extracellular region"/>
    <property type="evidence" value="ECO:0007669"/>
    <property type="project" value="UniProtKB-SubCell"/>
</dbReference>
<feature type="transmembrane region" description="Helical" evidence="16">
    <location>
        <begin position="213"/>
        <end position="241"/>
    </location>
</feature>
<evidence type="ECO:0000256" key="15">
    <source>
        <dbReference type="SAM" id="MobiDB-lite"/>
    </source>
</evidence>
<feature type="region of interest" description="Disordered" evidence="15">
    <location>
        <begin position="383"/>
        <end position="411"/>
    </location>
</feature>
<evidence type="ECO:0000259" key="18">
    <source>
        <dbReference type="PROSITE" id="PS52012"/>
    </source>
</evidence>
<dbReference type="Pfam" id="PF05730">
    <property type="entry name" value="CFEM"/>
    <property type="match status" value="1"/>
</dbReference>
<comment type="caution">
    <text evidence="19">The sequence shown here is derived from an EMBL/GenBank/DDBJ whole genome shotgun (WGS) entry which is preliminary data.</text>
</comment>
<feature type="transmembrane region" description="Helical" evidence="16">
    <location>
        <begin position="334"/>
        <end position="358"/>
    </location>
</feature>